<feature type="transmembrane region" description="Helical" evidence="12">
    <location>
        <begin position="42"/>
        <end position="64"/>
    </location>
</feature>
<feature type="transmembrane region" description="Helical" evidence="12">
    <location>
        <begin position="143"/>
        <end position="164"/>
    </location>
</feature>
<evidence type="ECO:0000256" key="11">
    <source>
        <dbReference type="SAM" id="Coils"/>
    </source>
</evidence>
<dbReference type="AlphaFoldDB" id="A0A516H4T7"/>
<dbReference type="InterPro" id="IPR036097">
    <property type="entry name" value="HisK_dim/P_sf"/>
</dbReference>
<evidence type="ECO:0000256" key="9">
    <source>
        <dbReference type="ARBA" id="ARBA00064003"/>
    </source>
</evidence>
<keyword evidence="5" id="KW-0547">Nucleotide-binding</keyword>
<keyword evidence="3" id="KW-0597">Phosphoprotein</keyword>
<dbReference type="EMBL" id="CP041636">
    <property type="protein sequence ID" value="QDO98767.1"/>
    <property type="molecule type" value="Genomic_DNA"/>
</dbReference>
<dbReference type="Gene3D" id="1.10.287.130">
    <property type="match status" value="1"/>
</dbReference>
<evidence type="ECO:0000256" key="4">
    <source>
        <dbReference type="ARBA" id="ARBA00022679"/>
    </source>
</evidence>
<sequence length="760" mass="81349">MGCFCMLAFRASSGPLPPPMLPLDPQRQPDAETGIGWPLRGLAYGLAGLLIGLTVLLAGAPLFSGTMTTAWLPGTPPFHADVAVVAALAGLSLLLRDTAPPASRLLALTLACLSIAGLGNYILHGSLLQATEASVAPTLAMLWSGSMGPVLCVGALLTAARLYVPASPRATVGNVPLGWSVAMTLVALALTLSIGALDLLPQTAAWTAHSAAMPDGAIVLLLLGAACAARTFHPSSQIAPLPLLAGQAIVLIGGIVASFILWQATSASTTLPLVAMLSFMACLVATYMIAGLIALAVRVMVQQRAMAAARAALQASNDLFEAAARSSRLGIWDWDLLTGELLIVANYLQDRDDTTLLSSRTTIEAFTELMHPDDRDMVTRRVNTALKQRRTYEAEFRIRRSDGVYIWVLARAEPSYTATGRASRLIGSLEDVDQIRRQMNELELQRHMLEEQSVKLAETAQALAAARDAAETAHKTKSNFLAMMSHEIRTPMNGVLGMLSLLNRSDIEPALKRYSEVAHQSARDLLGLIDDILDVSKLEAGKLQIEAIDFDLRPTIDSIVALLTPRSRENGNQVILDVAESVPEHVIGDPLRLRQILTNLIGNAIKFTEKGTVTITITATGLQNGDFMLHCAIRDTGIGIAAEQQLTLFEPFTQADISMTRRYGGTGLGLTICKHLVHLMGGEIGVISAPGEGSTFWFTVRCREDLELTAKLALQEPAQPAARPPANDAATILPPRPIDADIADLVKQFDRLAGRKPQEK</sequence>
<dbReference type="FunFam" id="1.10.287.130:FF:000002">
    <property type="entry name" value="Two-component osmosensing histidine kinase"/>
    <property type="match status" value="1"/>
</dbReference>
<dbReference type="PRINTS" id="PR00344">
    <property type="entry name" value="BCTRLSENSOR"/>
</dbReference>
<proteinExistence type="predicted"/>
<dbReference type="InterPro" id="IPR003594">
    <property type="entry name" value="HATPase_dom"/>
</dbReference>
<dbReference type="GO" id="GO:0005886">
    <property type="term" value="C:plasma membrane"/>
    <property type="evidence" value="ECO:0007669"/>
    <property type="project" value="TreeGrafter"/>
</dbReference>
<dbReference type="Gene3D" id="3.30.565.10">
    <property type="entry name" value="Histidine kinase-like ATPase, C-terminal domain"/>
    <property type="match status" value="1"/>
</dbReference>
<dbReference type="InterPro" id="IPR000014">
    <property type="entry name" value="PAS"/>
</dbReference>
<dbReference type="Pfam" id="PF00512">
    <property type="entry name" value="HisKA"/>
    <property type="match status" value="1"/>
</dbReference>
<feature type="domain" description="PAC" evidence="14">
    <location>
        <begin position="392"/>
        <end position="444"/>
    </location>
</feature>
<keyword evidence="12" id="KW-0812">Transmembrane</keyword>
<feature type="transmembrane region" description="Helical" evidence="12">
    <location>
        <begin position="209"/>
        <end position="229"/>
    </location>
</feature>
<dbReference type="Gene3D" id="3.30.450.20">
    <property type="entry name" value="PAS domain"/>
    <property type="match status" value="1"/>
</dbReference>
<feature type="transmembrane region" description="Helical" evidence="12">
    <location>
        <begin position="241"/>
        <end position="262"/>
    </location>
</feature>
<dbReference type="InterPro" id="IPR000700">
    <property type="entry name" value="PAS-assoc_C"/>
</dbReference>
<dbReference type="KEGG" id="fer:FNB15_16450"/>
<evidence type="ECO:0000256" key="8">
    <source>
        <dbReference type="ARBA" id="ARBA00023012"/>
    </source>
</evidence>
<dbReference type="Pfam" id="PF02518">
    <property type="entry name" value="HATPase_c"/>
    <property type="match status" value="1"/>
</dbReference>
<feature type="transmembrane region" description="Helical" evidence="12">
    <location>
        <begin position="274"/>
        <end position="297"/>
    </location>
</feature>
<evidence type="ECO:0000256" key="10">
    <source>
        <dbReference type="ARBA" id="ARBA00068150"/>
    </source>
</evidence>
<dbReference type="NCBIfam" id="TIGR00229">
    <property type="entry name" value="sensory_box"/>
    <property type="match status" value="1"/>
</dbReference>
<dbReference type="SMART" id="SM00086">
    <property type="entry name" value="PAC"/>
    <property type="match status" value="1"/>
</dbReference>
<keyword evidence="7" id="KW-0067">ATP-binding</keyword>
<dbReference type="GO" id="GO:0009927">
    <property type="term" value="F:histidine phosphotransfer kinase activity"/>
    <property type="evidence" value="ECO:0007669"/>
    <property type="project" value="TreeGrafter"/>
</dbReference>
<keyword evidence="16" id="KW-1185">Reference proteome</keyword>
<dbReference type="PANTHER" id="PTHR43047:SF72">
    <property type="entry name" value="OSMOSENSING HISTIDINE PROTEIN KINASE SLN1"/>
    <property type="match status" value="1"/>
</dbReference>
<dbReference type="InterPro" id="IPR005467">
    <property type="entry name" value="His_kinase_dom"/>
</dbReference>
<dbReference type="SMART" id="SM00388">
    <property type="entry name" value="HisKA"/>
    <property type="match status" value="1"/>
</dbReference>
<evidence type="ECO:0000259" key="14">
    <source>
        <dbReference type="PROSITE" id="PS50113"/>
    </source>
</evidence>
<dbReference type="InterPro" id="IPR001610">
    <property type="entry name" value="PAC"/>
</dbReference>
<evidence type="ECO:0000256" key="2">
    <source>
        <dbReference type="ARBA" id="ARBA00012438"/>
    </source>
</evidence>
<feature type="transmembrane region" description="Helical" evidence="12">
    <location>
        <begin position="102"/>
        <end position="123"/>
    </location>
</feature>
<protein>
    <recommendedName>
        <fullName evidence="10">Sensory/regulatory protein RpfC</fullName>
        <ecNumber evidence="2">2.7.13.3</ecNumber>
    </recommendedName>
</protein>
<evidence type="ECO:0000256" key="6">
    <source>
        <dbReference type="ARBA" id="ARBA00022777"/>
    </source>
</evidence>
<dbReference type="CDD" id="cd00082">
    <property type="entry name" value="HisKA"/>
    <property type="match status" value="1"/>
</dbReference>
<dbReference type="PROSITE" id="PS50109">
    <property type="entry name" value="HIS_KIN"/>
    <property type="match status" value="1"/>
</dbReference>
<keyword evidence="12" id="KW-1133">Transmembrane helix</keyword>
<dbReference type="Proteomes" id="UP000317496">
    <property type="component" value="Chromosome"/>
</dbReference>
<accession>A0A516H4T7</accession>
<evidence type="ECO:0000256" key="3">
    <source>
        <dbReference type="ARBA" id="ARBA00022553"/>
    </source>
</evidence>
<feature type="coiled-coil region" evidence="11">
    <location>
        <begin position="425"/>
        <end position="459"/>
    </location>
</feature>
<dbReference type="PROSITE" id="PS50113">
    <property type="entry name" value="PAC"/>
    <property type="match status" value="1"/>
</dbReference>
<evidence type="ECO:0000256" key="7">
    <source>
        <dbReference type="ARBA" id="ARBA00022840"/>
    </source>
</evidence>
<name>A0A516H4T7_9PROT</name>
<dbReference type="CDD" id="cd00130">
    <property type="entry name" value="PAS"/>
    <property type="match status" value="1"/>
</dbReference>
<keyword evidence="8" id="KW-0902">Two-component regulatory system</keyword>
<keyword evidence="4" id="KW-0808">Transferase</keyword>
<keyword evidence="11" id="KW-0175">Coiled coil</keyword>
<comment type="subunit">
    <text evidence="9">At low DSF concentrations, interacts with RpfF.</text>
</comment>
<organism evidence="15 16">
    <name type="scientific">Ferrovibrio terrae</name>
    <dbReference type="NCBI Taxonomy" id="2594003"/>
    <lineage>
        <taxon>Bacteria</taxon>
        <taxon>Pseudomonadati</taxon>
        <taxon>Pseudomonadota</taxon>
        <taxon>Alphaproteobacteria</taxon>
        <taxon>Rhodospirillales</taxon>
        <taxon>Rhodospirillaceae</taxon>
        <taxon>Ferrovibrio</taxon>
    </lineage>
</organism>
<evidence type="ECO:0000313" key="15">
    <source>
        <dbReference type="EMBL" id="QDO98767.1"/>
    </source>
</evidence>
<dbReference type="CDD" id="cd16922">
    <property type="entry name" value="HATPase_EvgS-ArcB-TorS-like"/>
    <property type="match status" value="1"/>
</dbReference>
<dbReference type="GO" id="GO:0005524">
    <property type="term" value="F:ATP binding"/>
    <property type="evidence" value="ECO:0007669"/>
    <property type="project" value="UniProtKB-KW"/>
</dbReference>
<dbReference type="EC" id="2.7.13.3" evidence="2"/>
<evidence type="ECO:0000259" key="13">
    <source>
        <dbReference type="PROSITE" id="PS50109"/>
    </source>
</evidence>
<dbReference type="FunFam" id="3.30.565.10:FF:000010">
    <property type="entry name" value="Sensor histidine kinase RcsC"/>
    <property type="match status" value="1"/>
</dbReference>
<feature type="transmembrane region" description="Helical" evidence="12">
    <location>
        <begin position="76"/>
        <end position="95"/>
    </location>
</feature>
<evidence type="ECO:0000256" key="1">
    <source>
        <dbReference type="ARBA" id="ARBA00000085"/>
    </source>
</evidence>
<dbReference type="InterPro" id="IPR003661">
    <property type="entry name" value="HisK_dim/P_dom"/>
</dbReference>
<feature type="transmembrane region" description="Helical" evidence="12">
    <location>
        <begin position="176"/>
        <end position="197"/>
    </location>
</feature>
<dbReference type="Pfam" id="PF08447">
    <property type="entry name" value="PAS_3"/>
    <property type="match status" value="1"/>
</dbReference>
<dbReference type="SUPFAM" id="SSF55874">
    <property type="entry name" value="ATPase domain of HSP90 chaperone/DNA topoisomerase II/histidine kinase"/>
    <property type="match status" value="1"/>
</dbReference>
<keyword evidence="6" id="KW-0418">Kinase</keyword>
<dbReference type="SUPFAM" id="SSF55785">
    <property type="entry name" value="PYP-like sensor domain (PAS domain)"/>
    <property type="match status" value="1"/>
</dbReference>
<dbReference type="InterPro" id="IPR036890">
    <property type="entry name" value="HATPase_C_sf"/>
</dbReference>
<evidence type="ECO:0000313" key="16">
    <source>
        <dbReference type="Proteomes" id="UP000317496"/>
    </source>
</evidence>
<dbReference type="GO" id="GO:0000155">
    <property type="term" value="F:phosphorelay sensor kinase activity"/>
    <property type="evidence" value="ECO:0007669"/>
    <property type="project" value="InterPro"/>
</dbReference>
<comment type="catalytic activity">
    <reaction evidence="1">
        <text>ATP + protein L-histidine = ADP + protein N-phospho-L-histidine.</text>
        <dbReference type="EC" id="2.7.13.3"/>
    </reaction>
</comment>
<evidence type="ECO:0000256" key="5">
    <source>
        <dbReference type="ARBA" id="ARBA00022741"/>
    </source>
</evidence>
<keyword evidence="12" id="KW-0472">Membrane</keyword>
<dbReference type="PANTHER" id="PTHR43047">
    <property type="entry name" value="TWO-COMPONENT HISTIDINE PROTEIN KINASE"/>
    <property type="match status" value="1"/>
</dbReference>
<evidence type="ECO:0000256" key="12">
    <source>
        <dbReference type="SAM" id="Phobius"/>
    </source>
</evidence>
<reference evidence="15 16" key="1">
    <citation type="submission" date="2019-07" db="EMBL/GenBank/DDBJ databases">
        <title>Genome sequencing for Ferrovibrio sp. K5.</title>
        <authorList>
            <person name="Park S.-J."/>
        </authorList>
    </citation>
    <scope>NUCLEOTIDE SEQUENCE [LARGE SCALE GENOMIC DNA]</scope>
    <source>
        <strain evidence="15 16">K5</strain>
    </source>
</reference>
<dbReference type="SMART" id="SM00387">
    <property type="entry name" value="HATPase_c"/>
    <property type="match status" value="1"/>
</dbReference>
<feature type="domain" description="Histidine kinase" evidence="13">
    <location>
        <begin position="483"/>
        <end position="704"/>
    </location>
</feature>
<dbReference type="SUPFAM" id="SSF47384">
    <property type="entry name" value="Homodimeric domain of signal transducing histidine kinase"/>
    <property type="match status" value="1"/>
</dbReference>
<dbReference type="OrthoDB" id="7320128at2"/>
<dbReference type="InterPro" id="IPR035965">
    <property type="entry name" value="PAS-like_dom_sf"/>
</dbReference>
<dbReference type="InterPro" id="IPR013655">
    <property type="entry name" value="PAS_fold_3"/>
</dbReference>
<dbReference type="InterPro" id="IPR004358">
    <property type="entry name" value="Sig_transdc_His_kin-like_C"/>
</dbReference>
<gene>
    <name evidence="15" type="ORF">FNB15_16450</name>
</gene>